<keyword evidence="3" id="KW-0808">Transferase</keyword>
<dbReference type="Proteomes" id="UP001431634">
    <property type="component" value="Unassembled WGS sequence"/>
</dbReference>
<dbReference type="EC" id="2.1.1.72" evidence="1"/>
<gene>
    <name evidence="6" type="ORF">QJV27_00880</name>
</gene>
<dbReference type="InterPro" id="IPR012327">
    <property type="entry name" value="MeTrfase_D12"/>
</dbReference>
<dbReference type="InterPro" id="IPR029063">
    <property type="entry name" value="SAM-dependent_MTases_sf"/>
</dbReference>
<reference evidence="6" key="1">
    <citation type="submission" date="2023-05" db="EMBL/GenBank/DDBJ databases">
        <title>Whole genome sequence of Commensalibacter sp.</title>
        <authorList>
            <person name="Charoenyingcharoen P."/>
            <person name="Yukphan P."/>
        </authorList>
    </citation>
    <scope>NUCLEOTIDE SEQUENCE</scope>
    <source>
        <strain evidence="6">TBRC 16381</strain>
    </source>
</reference>
<name>A0ABT6PYK1_9PROT</name>
<dbReference type="SUPFAM" id="SSF53335">
    <property type="entry name" value="S-adenosyl-L-methionine-dependent methyltransferases"/>
    <property type="match status" value="1"/>
</dbReference>
<organism evidence="6 7">
    <name type="scientific">Commensalibacter oyaizuii</name>
    <dbReference type="NCBI Taxonomy" id="3043873"/>
    <lineage>
        <taxon>Bacteria</taxon>
        <taxon>Pseudomonadati</taxon>
        <taxon>Pseudomonadota</taxon>
        <taxon>Alphaproteobacteria</taxon>
        <taxon>Acetobacterales</taxon>
        <taxon>Acetobacteraceae</taxon>
    </lineage>
</organism>
<dbReference type="EMBL" id="JASBAO010000001">
    <property type="protein sequence ID" value="MDI2089942.1"/>
    <property type="molecule type" value="Genomic_DNA"/>
</dbReference>
<keyword evidence="7" id="KW-1185">Reference proteome</keyword>
<protein>
    <recommendedName>
        <fullName evidence="1">site-specific DNA-methyltransferase (adenine-specific)</fullName>
        <ecNumber evidence="1">2.1.1.72</ecNumber>
    </recommendedName>
</protein>
<evidence type="ECO:0000256" key="5">
    <source>
        <dbReference type="ARBA" id="ARBA00047942"/>
    </source>
</evidence>
<evidence type="ECO:0000256" key="4">
    <source>
        <dbReference type="ARBA" id="ARBA00022691"/>
    </source>
</evidence>
<dbReference type="Pfam" id="PF02086">
    <property type="entry name" value="MethyltransfD12"/>
    <property type="match status" value="1"/>
</dbReference>
<accession>A0ABT6PYK1</accession>
<dbReference type="PROSITE" id="PS00092">
    <property type="entry name" value="N6_MTASE"/>
    <property type="match status" value="1"/>
</dbReference>
<evidence type="ECO:0000256" key="1">
    <source>
        <dbReference type="ARBA" id="ARBA00011900"/>
    </source>
</evidence>
<dbReference type="GO" id="GO:0032259">
    <property type="term" value="P:methylation"/>
    <property type="evidence" value="ECO:0007669"/>
    <property type="project" value="UniProtKB-KW"/>
</dbReference>
<evidence type="ECO:0000313" key="7">
    <source>
        <dbReference type="Proteomes" id="UP001431634"/>
    </source>
</evidence>
<sequence length="424" mass="49249">MKWNRTEHSSYLTKDFIFNQLIPYIGNKRKLLDLIKYTLLETQKEPISTPGIFIDCFAGTGVVSRLAKTMGYQIFCNDWEPYSELLNIASIQALEEPVYFNQQTYAEVLHHLNHLSPKQDWVTTHLCPQSDEHYDILTERMFYMNKNGQRIDAIREQIAQWDQNGLLSPIERACLLAPLLYCACYHANTSGVFKGFHKGWGGQTKTALYRIAADLELHPIQFFNNHQQNHVFRMDAQSLAEQLHYMAIPQYSIAYLDPPYNQHPYGANYHVLNSITLWDKPTVSPHIIPNEKSAIRKDWRKDRKSAYTIRNKAIDAYRKLIETLPTQWIATSYSTDGFIPLSEMIECNCNVGQVSIFAKSYKRYRVSSQRYSHKARNIEFVLLTKVGAKTNQFPTELVEQIFSLENASLSQKLEERESCIHVFK</sequence>
<evidence type="ECO:0000313" key="6">
    <source>
        <dbReference type="EMBL" id="MDI2089942.1"/>
    </source>
</evidence>
<evidence type="ECO:0000256" key="3">
    <source>
        <dbReference type="ARBA" id="ARBA00022679"/>
    </source>
</evidence>
<dbReference type="RefSeq" id="WP_281447106.1">
    <property type="nucleotide sequence ID" value="NZ_JASBAO010000001.1"/>
</dbReference>
<evidence type="ECO:0000256" key="2">
    <source>
        <dbReference type="ARBA" id="ARBA00022603"/>
    </source>
</evidence>
<comment type="caution">
    <text evidence="6">The sequence shown here is derived from an EMBL/GenBank/DDBJ whole genome shotgun (WGS) entry which is preliminary data.</text>
</comment>
<keyword evidence="4" id="KW-0949">S-adenosyl-L-methionine</keyword>
<dbReference type="GO" id="GO:0008168">
    <property type="term" value="F:methyltransferase activity"/>
    <property type="evidence" value="ECO:0007669"/>
    <property type="project" value="UniProtKB-KW"/>
</dbReference>
<comment type="catalytic activity">
    <reaction evidence="5">
        <text>a 2'-deoxyadenosine in DNA + S-adenosyl-L-methionine = an N(6)-methyl-2'-deoxyadenosine in DNA + S-adenosyl-L-homocysteine + H(+)</text>
        <dbReference type="Rhea" id="RHEA:15197"/>
        <dbReference type="Rhea" id="RHEA-COMP:12418"/>
        <dbReference type="Rhea" id="RHEA-COMP:12419"/>
        <dbReference type="ChEBI" id="CHEBI:15378"/>
        <dbReference type="ChEBI" id="CHEBI:57856"/>
        <dbReference type="ChEBI" id="CHEBI:59789"/>
        <dbReference type="ChEBI" id="CHEBI:90615"/>
        <dbReference type="ChEBI" id="CHEBI:90616"/>
        <dbReference type="EC" id="2.1.1.72"/>
    </reaction>
</comment>
<proteinExistence type="predicted"/>
<keyword evidence="2 6" id="KW-0489">Methyltransferase</keyword>
<dbReference type="InterPro" id="IPR002052">
    <property type="entry name" value="DNA_methylase_N6_adenine_CS"/>
</dbReference>